<accession>A0A177ASX6</accession>
<evidence type="ECO:0000313" key="2">
    <source>
        <dbReference type="Proteomes" id="UP000078046"/>
    </source>
</evidence>
<evidence type="ECO:0000313" key="1">
    <source>
        <dbReference type="EMBL" id="OAF65099.1"/>
    </source>
</evidence>
<organism evidence="1 2">
    <name type="scientific">Intoshia linei</name>
    <dbReference type="NCBI Taxonomy" id="1819745"/>
    <lineage>
        <taxon>Eukaryota</taxon>
        <taxon>Metazoa</taxon>
        <taxon>Spiralia</taxon>
        <taxon>Lophotrochozoa</taxon>
        <taxon>Mesozoa</taxon>
        <taxon>Orthonectida</taxon>
        <taxon>Rhopaluridae</taxon>
        <taxon>Intoshia</taxon>
    </lineage>
</organism>
<proteinExistence type="predicted"/>
<comment type="caution">
    <text evidence="1">The sequence shown here is derived from an EMBL/GenBank/DDBJ whole genome shotgun (WGS) entry which is preliminary data.</text>
</comment>
<reference evidence="1 2" key="1">
    <citation type="submission" date="2016-04" db="EMBL/GenBank/DDBJ databases">
        <title>The genome of Intoshia linei affirms orthonectids as highly simplified spiralians.</title>
        <authorList>
            <person name="Mikhailov K.V."/>
            <person name="Slusarev G.S."/>
            <person name="Nikitin M.A."/>
            <person name="Logacheva M.D."/>
            <person name="Penin A."/>
            <person name="Aleoshin V."/>
            <person name="Panchin Y.V."/>
        </authorList>
    </citation>
    <scope>NUCLEOTIDE SEQUENCE [LARGE SCALE GENOMIC DNA]</scope>
    <source>
        <strain evidence="1">Intl2013</strain>
        <tissue evidence="1">Whole animal</tissue>
    </source>
</reference>
<name>A0A177ASX6_9BILA</name>
<dbReference type="EMBL" id="LWCA01001448">
    <property type="protein sequence ID" value="OAF65099.1"/>
    <property type="molecule type" value="Genomic_DNA"/>
</dbReference>
<protein>
    <submittedName>
        <fullName evidence="1">Uncharacterized protein</fullName>
    </submittedName>
</protein>
<dbReference type="Proteomes" id="UP000078046">
    <property type="component" value="Unassembled WGS sequence"/>
</dbReference>
<sequence length="100" mass="12196">MGLRSTTFARTGVPPTYVVLRYDMYNNTKFYTIKLMDQIEFQKNLHNKRIKKKFDAHIQSPSYFTKHFTPINHRNNKQQSLYKLRDREKCKKPQRFLTEH</sequence>
<keyword evidence="2" id="KW-1185">Reference proteome</keyword>
<dbReference type="AlphaFoldDB" id="A0A177ASX6"/>
<gene>
    <name evidence="1" type="ORF">A3Q56_07192</name>
</gene>